<sequence length="145" mass="16371">MNTTLLRRLVFCLIGTLGLALLLPWGIYWLGLSRLSHYPEPPVRAISAVQHEWVRRLAGGEGDPVVTPLTPFSYGYAIFAREMEADKSTRVIGLVASDHLSNQEPQQRMLWRHLSGAALTIWLSRNWTDQQITAAALVALQRRPR</sequence>
<keyword evidence="1" id="KW-0472">Membrane</keyword>
<dbReference type="AlphaFoldDB" id="A0A1Q9QZ49"/>
<dbReference type="OrthoDB" id="5524567at2"/>
<proteinExistence type="predicted"/>
<dbReference type="Proteomes" id="UP000186736">
    <property type="component" value="Unassembled WGS sequence"/>
</dbReference>
<feature type="transmembrane region" description="Helical" evidence="1">
    <location>
        <begin position="9"/>
        <end position="31"/>
    </location>
</feature>
<comment type="caution">
    <text evidence="2">The sequence shown here is derived from an EMBL/GenBank/DDBJ whole genome shotgun (WGS) entry which is preliminary data.</text>
</comment>
<dbReference type="RefSeq" id="WP_075805545.1">
    <property type="nucleotide sequence ID" value="NZ_MKZO01000047.1"/>
</dbReference>
<keyword evidence="1" id="KW-0812">Transmembrane</keyword>
<evidence type="ECO:0000313" key="3">
    <source>
        <dbReference type="Proteomes" id="UP000186736"/>
    </source>
</evidence>
<reference evidence="2 3" key="1">
    <citation type="submission" date="2016-10" db="EMBL/GenBank/DDBJ databases">
        <title>Genome Sequence of Pseudomonas putida GM4FR.</title>
        <authorList>
            <person name="Poehlein A."/>
            <person name="Wemheuer F."/>
            <person name="Hollensteiner J."/>
            <person name="Wemheuer B."/>
        </authorList>
    </citation>
    <scope>NUCLEOTIDE SEQUENCE [LARGE SCALE GENOMIC DNA]</scope>
    <source>
        <strain evidence="2 3">GM4FR</strain>
    </source>
</reference>
<evidence type="ECO:0000313" key="2">
    <source>
        <dbReference type="EMBL" id="OLS60440.1"/>
    </source>
</evidence>
<organism evidence="2 3">
    <name type="scientific">Pseudomonas putida</name>
    <name type="common">Arthrobacter siderocapsulatus</name>
    <dbReference type="NCBI Taxonomy" id="303"/>
    <lineage>
        <taxon>Bacteria</taxon>
        <taxon>Pseudomonadati</taxon>
        <taxon>Pseudomonadota</taxon>
        <taxon>Gammaproteobacteria</taxon>
        <taxon>Pseudomonadales</taxon>
        <taxon>Pseudomonadaceae</taxon>
        <taxon>Pseudomonas</taxon>
    </lineage>
</organism>
<evidence type="ECO:0000256" key="1">
    <source>
        <dbReference type="SAM" id="Phobius"/>
    </source>
</evidence>
<dbReference type="EMBL" id="MKZO01000047">
    <property type="protein sequence ID" value="OLS60440.1"/>
    <property type="molecule type" value="Genomic_DNA"/>
</dbReference>
<protein>
    <submittedName>
        <fullName evidence="2">Uncharacterized protein</fullName>
    </submittedName>
</protein>
<keyword evidence="1" id="KW-1133">Transmembrane helix</keyword>
<accession>A0A1Q9QZ49</accession>
<gene>
    <name evidence="2" type="ORF">PSEMO_48510</name>
</gene>
<name>A0A1Q9QZ49_PSEPU</name>